<keyword evidence="3" id="KW-1185">Reference proteome</keyword>
<dbReference type="Gene3D" id="2.40.160.20">
    <property type="match status" value="1"/>
</dbReference>
<gene>
    <name evidence="2" type="ORF">J2W36_001410</name>
</gene>
<dbReference type="Proteomes" id="UP001226867">
    <property type="component" value="Unassembled WGS sequence"/>
</dbReference>
<evidence type="ECO:0000313" key="3">
    <source>
        <dbReference type="Proteomes" id="UP001226867"/>
    </source>
</evidence>
<evidence type="ECO:0000313" key="2">
    <source>
        <dbReference type="EMBL" id="MDP9899165.1"/>
    </source>
</evidence>
<name>A0ABT9S4L9_9BURK</name>
<comment type="similarity">
    <text evidence="1">Belongs to the UPF0311 family.</text>
</comment>
<reference evidence="2 3" key="1">
    <citation type="submission" date="2023-07" db="EMBL/GenBank/DDBJ databases">
        <title>Sorghum-associated microbial communities from plants grown in Nebraska, USA.</title>
        <authorList>
            <person name="Schachtman D."/>
        </authorList>
    </citation>
    <scope>NUCLEOTIDE SEQUENCE [LARGE SCALE GENOMIC DNA]</scope>
    <source>
        <strain evidence="2 3">DS1607</strain>
    </source>
</reference>
<sequence length="166" mass="17904">MTSPFPAASLATDPLAPPFLDLFADLAVDVGQPQLLGQSARGLRRVVPITGGSARGQGWTARVLPGGSDFQLIVSDTLSELDARYGLETDAGDLVYVHNRAVRAASPEIMARLLSGQSVDPSQIYFRCSPSFETASPTLRWATERMFVGAGVRHPTQVVMRFFALR</sequence>
<protein>
    <recommendedName>
        <fullName evidence="1">UPF0311 protein J2W36_001410</fullName>
    </recommendedName>
</protein>
<dbReference type="InterPro" id="IPR020915">
    <property type="entry name" value="UPF0311"/>
</dbReference>
<comment type="caution">
    <text evidence="2">The sequence shown here is derived from an EMBL/GenBank/DDBJ whole genome shotgun (WGS) entry which is preliminary data.</text>
</comment>
<organism evidence="2 3">
    <name type="scientific">Variovorax ginsengisoli</name>
    <dbReference type="NCBI Taxonomy" id="363844"/>
    <lineage>
        <taxon>Bacteria</taxon>
        <taxon>Pseudomonadati</taxon>
        <taxon>Pseudomonadota</taxon>
        <taxon>Betaproteobacteria</taxon>
        <taxon>Burkholderiales</taxon>
        <taxon>Comamonadaceae</taxon>
        <taxon>Variovorax</taxon>
    </lineage>
</organism>
<dbReference type="Pfam" id="PF11578">
    <property type="entry name" value="DUF3237"/>
    <property type="match status" value="1"/>
</dbReference>
<dbReference type="PANTHER" id="PTHR37315">
    <property type="entry name" value="UPF0311 PROTEIN BLR7842"/>
    <property type="match status" value="1"/>
</dbReference>
<accession>A0ABT9S4L9</accession>
<dbReference type="HAMAP" id="MF_00775">
    <property type="entry name" value="UPF0311"/>
    <property type="match status" value="1"/>
</dbReference>
<dbReference type="RefSeq" id="WP_307688986.1">
    <property type="nucleotide sequence ID" value="NZ_JAUSRO010000004.1"/>
</dbReference>
<dbReference type="PANTHER" id="PTHR37315:SF1">
    <property type="entry name" value="UPF0311 PROTEIN BLR7842"/>
    <property type="match status" value="1"/>
</dbReference>
<evidence type="ECO:0000256" key="1">
    <source>
        <dbReference type="HAMAP-Rule" id="MF_00775"/>
    </source>
</evidence>
<proteinExistence type="inferred from homology"/>
<dbReference type="EMBL" id="JAUSRO010000004">
    <property type="protein sequence ID" value="MDP9899165.1"/>
    <property type="molecule type" value="Genomic_DNA"/>
</dbReference>